<proteinExistence type="inferred from homology"/>
<dbReference type="OrthoDB" id="9793567at2"/>
<dbReference type="RefSeq" id="WP_101461640.1">
    <property type="nucleotide sequence ID" value="NZ_CP025408.1"/>
</dbReference>
<gene>
    <name evidence="3" type="ORF">CUV01_17775</name>
</gene>
<dbReference type="Proteomes" id="UP000233742">
    <property type="component" value="Chromosome"/>
</dbReference>
<evidence type="ECO:0000259" key="2">
    <source>
        <dbReference type="Pfam" id="PF01878"/>
    </source>
</evidence>
<reference evidence="3 4" key="1">
    <citation type="submission" date="2017-12" db="EMBL/GenBank/DDBJ databases">
        <authorList>
            <person name="Hurst M.R.H."/>
        </authorList>
    </citation>
    <scope>NUCLEOTIDE SEQUENCE [LARGE SCALE GENOMIC DNA]</scope>
    <source>
        <strain evidence="3 4">BM15</strain>
    </source>
</reference>
<accession>A0A2K9EJ12</accession>
<dbReference type="NCBIfam" id="NF002616">
    <property type="entry name" value="PRK02268.1-2"/>
    <property type="match status" value="1"/>
</dbReference>
<dbReference type="KEGG" id="paro:CUV01_17775"/>
<name>A0A2K9EJ12_9RHOB</name>
<evidence type="ECO:0000313" key="3">
    <source>
        <dbReference type="EMBL" id="AUH34980.1"/>
    </source>
</evidence>
<dbReference type="SUPFAM" id="SSF88697">
    <property type="entry name" value="PUA domain-like"/>
    <property type="match status" value="1"/>
</dbReference>
<comment type="similarity">
    <text evidence="1">Belongs to the UPF0310 family.</text>
</comment>
<dbReference type="AlphaFoldDB" id="A0A2K9EJ12"/>
<keyword evidence="4" id="KW-1185">Reference proteome</keyword>
<feature type="domain" description="EVE" evidence="2">
    <location>
        <begin position="6"/>
        <end position="134"/>
    </location>
</feature>
<dbReference type="InterPro" id="IPR022996">
    <property type="entry name" value="UPF0310"/>
</dbReference>
<dbReference type="InterPro" id="IPR002740">
    <property type="entry name" value="EVE_domain"/>
</dbReference>
<dbReference type="InterPro" id="IPR015947">
    <property type="entry name" value="PUA-like_sf"/>
</dbReference>
<dbReference type="Pfam" id="PF01878">
    <property type="entry name" value="EVE"/>
    <property type="match status" value="1"/>
</dbReference>
<dbReference type="CDD" id="cd21132">
    <property type="entry name" value="EVE-like"/>
    <property type="match status" value="1"/>
</dbReference>
<evidence type="ECO:0000256" key="1">
    <source>
        <dbReference type="HAMAP-Rule" id="MF_00771"/>
    </source>
</evidence>
<protein>
    <recommendedName>
        <fullName evidence="1">UPF0310 protein CUV01_17775</fullName>
    </recommendedName>
</protein>
<dbReference type="Gene3D" id="3.10.590.10">
    <property type="entry name" value="ph1033 like domains"/>
    <property type="match status" value="1"/>
</dbReference>
<evidence type="ECO:0000313" key="4">
    <source>
        <dbReference type="Proteomes" id="UP000233742"/>
    </source>
</evidence>
<sequence length="139" mass="15176">MTTPRHWIGVVSRDHVMIGVAGGFAMLNHGKLAPLRRLHPGGTLIYYSPGTACPEGQTLKAFTAIGSVRDTPPCQAQMGHGQTGYRQDIDWMPATETPILSLTERLEFTSGNRGMMARRGLFEISQADFQTIRSAMTGD</sequence>
<dbReference type="EMBL" id="CP025408">
    <property type="protein sequence ID" value="AUH34980.1"/>
    <property type="molecule type" value="Genomic_DNA"/>
</dbReference>
<dbReference type="HAMAP" id="MF_00771">
    <property type="entry name" value="UPF0310"/>
    <property type="match status" value="1"/>
</dbReference>
<organism evidence="3 4">
    <name type="scientific">Paracoccus tegillarcae</name>
    <dbReference type="NCBI Taxonomy" id="1529068"/>
    <lineage>
        <taxon>Bacteria</taxon>
        <taxon>Pseudomonadati</taxon>
        <taxon>Pseudomonadota</taxon>
        <taxon>Alphaproteobacteria</taxon>
        <taxon>Rhodobacterales</taxon>
        <taxon>Paracoccaceae</taxon>
        <taxon>Paracoccus</taxon>
    </lineage>
</organism>